<dbReference type="Proteomes" id="UP000320212">
    <property type="component" value="Unassembled WGS sequence"/>
</dbReference>
<evidence type="ECO:0008006" key="3">
    <source>
        <dbReference type="Google" id="ProtNLM"/>
    </source>
</evidence>
<comment type="caution">
    <text evidence="1">The sequence shown here is derived from an EMBL/GenBank/DDBJ whole genome shotgun (WGS) entry which is preliminary data.</text>
</comment>
<protein>
    <recommendedName>
        <fullName evidence="3">DUF4145 domain-containing protein</fullName>
    </recommendedName>
</protein>
<dbReference type="EMBL" id="VMTR01000288">
    <property type="protein sequence ID" value="TVT88749.1"/>
    <property type="molecule type" value="Genomic_DNA"/>
</dbReference>
<evidence type="ECO:0000313" key="1">
    <source>
        <dbReference type="EMBL" id="TVT88749.1"/>
    </source>
</evidence>
<dbReference type="RefSeq" id="WP_144859798.1">
    <property type="nucleotide sequence ID" value="NZ_VMTR01000288.1"/>
</dbReference>
<proteinExistence type="predicted"/>
<sequence>MNKNSERLGRQIEEKLEAVNQIKKHLNGFFLEARTELTNAGMSRGWKNLKPETATKQQKALTTYESWVNSTRPLVVEFLPERLDEFDKMRDEFVDIVTLQIAAPDHPARSMNRAAQLISQQKGIVQSIPDKVEIELLASRKSISRDIAKSEVLRGEQLLEEGDIRPAGVIAGVALERHLITLCSSAEQDVEYDRMDGISSLAKSLSQAGVISDDDMRLLDWMGGVRNKCSHASDEEPKRTEVKRMIREADEFIYETRI</sequence>
<dbReference type="AlphaFoldDB" id="A0A558FTE5"/>
<name>A0A558FTE5_HALVO</name>
<evidence type="ECO:0000313" key="2">
    <source>
        <dbReference type="Proteomes" id="UP000320212"/>
    </source>
</evidence>
<gene>
    <name evidence="1" type="ORF">FQA18_18840</name>
</gene>
<accession>A0A558FTE5</accession>
<reference evidence="1 2" key="1">
    <citation type="submission" date="2019-07" db="EMBL/GenBank/DDBJ databases">
        <title>Draft genome sequence of Haloferax volcanii SS0101, isolated from salt farm in Samut Sakhon, Thailand.</title>
        <authorList>
            <person name="Wanthongcharoen S."/>
            <person name="Yamprayoonswat W."/>
            <person name="Ruangsuj P."/>
            <person name="Thongpramul N."/>
            <person name="Jumpathong W."/>
            <person name="Sittihan S."/>
            <person name="Kanjanavas P."/>
            <person name="Yasawong M."/>
        </authorList>
    </citation>
    <scope>NUCLEOTIDE SEQUENCE [LARGE SCALE GENOMIC DNA]</scope>
    <source>
        <strain evidence="1 2">SS0101</strain>
    </source>
</reference>
<organism evidence="1 2">
    <name type="scientific">Haloferax volcanii</name>
    <name type="common">Halobacterium volcanii</name>
    <dbReference type="NCBI Taxonomy" id="2246"/>
    <lineage>
        <taxon>Archaea</taxon>
        <taxon>Methanobacteriati</taxon>
        <taxon>Methanobacteriota</taxon>
        <taxon>Stenosarchaea group</taxon>
        <taxon>Halobacteria</taxon>
        <taxon>Halobacteriales</taxon>
        <taxon>Haloferacaceae</taxon>
        <taxon>Haloferax</taxon>
    </lineage>
</organism>